<gene>
    <name evidence="4" type="ORF">SAMN05421644_13110</name>
</gene>
<feature type="domain" description="SWIM-type" evidence="3">
    <location>
        <begin position="56"/>
        <end position="89"/>
    </location>
</feature>
<accession>A0A1H3H8K0</accession>
<sequence length="448" mass="48481">MPLTLTLNSDELMRLAPDAASLQAAQKLINPRYWPQLGCDPTAIWGECQGSGSKPYQTQIDLSGPAFRCSCPSRKFPCKHGLALGLLAVNHPDRFTSGEPPAWVSEWLASRTQRREQSAVTASPTSAPPADPRAAARRAAERQRRLTDGLNELEAWLTDRLRQGLAQLPNQTESWSTQAARLVDAQLPGLAERLKRIAVLVGRGEHWPSRVLAELGRLQLLIDGARRLDSLPRGEQADLRAALGLPQDKASVLASGERLDDDWQVLGVSFAAEERLVMRRVWLRGRTSERSALLLDYSHGQASFEPLLTVGDCVTAPLAFYPSAAPLRALCVAPPQTLTACATQPRLPLAEALEQLTVQIAANPWPAVRGLTVSGVPHPDADGGWWLTDGAAGALRLQLDAETAWSLVALAGGAPLTLFGEWETEALRPLSAWGPNCLWAAESTGSTR</sequence>
<dbReference type="RefSeq" id="WP_091334315.1">
    <property type="nucleotide sequence ID" value="NZ_FNOW01000031.1"/>
</dbReference>
<reference evidence="5" key="1">
    <citation type="submission" date="2016-10" db="EMBL/GenBank/DDBJ databases">
        <authorList>
            <person name="Varghese N."/>
            <person name="Submissions S."/>
        </authorList>
    </citation>
    <scope>NUCLEOTIDE SEQUENCE [LARGE SCALE GENOMIC DNA]</scope>
    <source>
        <strain evidence="5">DSM 173</strain>
    </source>
</reference>
<feature type="region of interest" description="Disordered" evidence="2">
    <location>
        <begin position="114"/>
        <end position="143"/>
    </location>
</feature>
<evidence type="ECO:0000259" key="3">
    <source>
        <dbReference type="PROSITE" id="PS50966"/>
    </source>
</evidence>
<dbReference type="Pfam" id="PF04434">
    <property type="entry name" value="SWIM"/>
    <property type="match status" value="1"/>
</dbReference>
<evidence type="ECO:0000256" key="1">
    <source>
        <dbReference type="PROSITE-ProRule" id="PRU00325"/>
    </source>
</evidence>
<dbReference type="GO" id="GO:0008270">
    <property type="term" value="F:zinc ion binding"/>
    <property type="evidence" value="ECO:0007669"/>
    <property type="project" value="UniProtKB-KW"/>
</dbReference>
<keyword evidence="1" id="KW-0479">Metal-binding</keyword>
<dbReference type="OrthoDB" id="9816340at2"/>
<dbReference type="EMBL" id="FNOW01000031">
    <property type="protein sequence ID" value="SDY11903.1"/>
    <property type="molecule type" value="Genomic_DNA"/>
</dbReference>
<evidence type="ECO:0000313" key="4">
    <source>
        <dbReference type="EMBL" id="SDY11903.1"/>
    </source>
</evidence>
<keyword evidence="1" id="KW-0862">Zinc</keyword>
<dbReference type="InterPro" id="IPR007527">
    <property type="entry name" value="Znf_SWIM"/>
</dbReference>
<dbReference type="STRING" id="61595.SAMN05421644_13110"/>
<keyword evidence="1" id="KW-0863">Zinc-finger</keyword>
<dbReference type="Proteomes" id="UP000198672">
    <property type="component" value="Unassembled WGS sequence"/>
</dbReference>
<evidence type="ECO:0000313" key="5">
    <source>
        <dbReference type="Proteomes" id="UP000198672"/>
    </source>
</evidence>
<keyword evidence="5" id="KW-1185">Reference proteome</keyword>
<organism evidence="4 5">
    <name type="scientific">Allochromatium warmingii</name>
    <name type="common">Chromatium warmingii</name>
    <dbReference type="NCBI Taxonomy" id="61595"/>
    <lineage>
        <taxon>Bacteria</taxon>
        <taxon>Pseudomonadati</taxon>
        <taxon>Pseudomonadota</taxon>
        <taxon>Gammaproteobacteria</taxon>
        <taxon>Chromatiales</taxon>
        <taxon>Chromatiaceae</taxon>
        <taxon>Allochromatium</taxon>
    </lineage>
</organism>
<dbReference type="AlphaFoldDB" id="A0A1H3H8K0"/>
<protein>
    <submittedName>
        <fullName evidence="4">SWIM zinc finger</fullName>
    </submittedName>
</protein>
<proteinExistence type="predicted"/>
<evidence type="ECO:0000256" key="2">
    <source>
        <dbReference type="SAM" id="MobiDB-lite"/>
    </source>
</evidence>
<dbReference type="PROSITE" id="PS50966">
    <property type="entry name" value="ZF_SWIM"/>
    <property type="match status" value="1"/>
</dbReference>
<name>A0A1H3H8K0_ALLWA</name>